<dbReference type="InParanoid" id="A0A1E7FP68"/>
<dbReference type="GO" id="GO:0051539">
    <property type="term" value="F:4 iron, 4 sulfur cluster binding"/>
    <property type="evidence" value="ECO:0007669"/>
    <property type="project" value="UniProtKB-UniRule"/>
</dbReference>
<evidence type="ECO:0000256" key="4">
    <source>
        <dbReference type="ARBA" id="ARBA00023004"/>
    </source>
</evidence>
<dbReference type="Proteomes" id="UP000095751">
    <property type="component" value="Unassembled WGS sequence"/>
</dbReference>
<dbReference type="PANTHER" id="PTHR10617">
    <property type="entry name" value="ELECTRON TRANSFER FLAVOPROTEIN-UBIQUINONE OXIDOREDUCTASE"/>
    <property type="match status" value="1"/>
</dbReference>
<name>A0A1E7FP68_9STRA</name>
<dbReference type="SUPFAM" id="SSF54862">
    <property type="entry name" value="4Fe-4S ferredoxins"/>
    <property type="match status" value="1"/>
</dbReference>
<feature type="non-terminal residue" evidence="8">
    <location>
        <position position="55"/>
    </location>
</feature>
<keyword evidence="4 6" id="KW-0408">Iron</keyword>
<dbReference type="InterPro" id="IPR017896">
    <property type="entry name" value="4Fe4S_Fe-S-bd"/>
</dbReference>
<sequence>SSLYEYVDNAENDSPEKELVINAQNCVHCKCCSIKMPDEYIDWTVPEGGGGPQYQ</sequence>
<reference evidence="8 9" key="1">
    <citation type="submission" date="2016-09" db="EMBL/GenBank/DDBJ databases">
        <title>Extensive genetic diversity and differential bi-allelic expression allows diatom success in the polar Southern Ocean.</title>
        <authorList>
            <consortium name="DOE Joint Genome Institute"/>
            <person name="Mock T."/>
            <person name="Otillar R.P."/>
            <person name="Strauss J."/>
            <person name="Dupont C."/>
            <person name="Frickenhaus S."/>
            <person name="Maumus F."/>
            <person name="Mcmullan M."/>
            <person name="Sanges R."/>
            <person name="Schmutz J."/>
            <person name="Toseland A."/>
            <person name="Valas R."/>
            <person name="Veluchamy A."/>
            <person name="Ward B.J."/>
            <person name="Allen A."/>
            <person name="Barry K."/>
            <person name="Falciatore A."/>
            <person name="Ferrante M."/>
            <person name="Fortunato A.E."/>
            <person name="Gloeckner G."/>
            <person name="Gruber A."/>
            <person name="Hipkin R."/>
            <person name="Janech M."/>
            <person name="Kroth P."/>
            <person name="Leese F."/>
            <person name="Lindquist E."/>
            <person name="Lyon B.R."/>
            <person name="Martin J."/>
            <person name="Mayer C."/>
            <person name="Parker M."/>
            <person name="Quesneville H."/>
            <person name="Raymond J."/>
            <person name="Uhlig C."/>
            <person name="Valentin K.U."/>
            <person name="Worden A.Z."/>
            <person name="Armbrust E.V."/>
            <person name="Bowler C."/>
            <person name="Green B."/>
            <person name="Moulton V."/>
            <person name="Van Oosterhout C."/>
            <person name="Grigoriev I."/>
        </authorList>
    </citation>
    <scope>NUCLEOTIDE SEQUENCE [LARGE SCALE GENOMIC DNA]</scope>
    <source>
        <strain evidence="8 9">CCMP1102</strain>
    </source>
</reference>
<keyword evidence="5 6" id="KW-0411">Iron-sulfur</keyword>
<evidence type="ECO:0000256" key="1">
    <source>
        <dbReference type="ARBA" id="ARBA00022448"/>
    </source>
</evidence>
<dbReference type="KEGG" id="fcy:FRACYDRAFT_165491"/>
<dbReference type="PANTHER" id="PTHR10617:SF107">
    <property type="entry name" value="ELECTRON TRANSFER FLAVOPROTEIN-UBIQUINONE OXIDOREDUCTASE, MITOCHONDRIAL"/>
    <property type="match status" value="1"/>
</dbReference>
<dbReference type="Pfam" id="PF05187">
    <property type="entry name" value="Fer4_ETF_QO"/>
    <property type="match status" value="1"/>
</dbReference>
<organism evidence="8 9">
    <name type="scientific">Fragilariopsis cylindrus CCMP1102</name>
    <dbReference type="NCBI Taxonomy" id="635003"/>
    <lineage>
        <taxon>Eukaryota</taxon>
        <taxon>Sar</taxon>
        <taxon>Stramenopiles</taxon>
        <taxon>Ochrophyta</taxon>
        <taxon>Bacillariophyta</taxon>
        <taxon>Bacillariophyceae</taxon>
        <taxon>Bacillariophycidae</taxon>
        <taxon>Bacillariales</taxon>
        <taxon>Bacillariaceae</taxon>
        <taxon>Fragilariopsis</taxon>
    </lineage>
</organism>
<evidence type="ECO:0000313" key="9">
    <source>
        <dbReference type="Proteomes" id="UP000095751"/>
    </source>
</evidence>
<dbReference type="GO" id="GO:0004174">
    <property type="term" value="F:electron-transferring-flavoprotein dehydrogenase activity"/>
    <property type="evidence" value="ECO:0007669"/>
    <property type="project" value="UniProtKB-UniRule"/>
</dbReference>
<feature type="non-terminal residue" evidence="8">
    <location>
        <position position="1"/>
    </location>
</feature>
<dbReference type="OrthoDB" id="437331at2759"/>
<keyword evidence="6" id="KW-0285">Flavoprotein</keyword>
<keyword evidence="6" id="KW-0560">Oxidoreductase</keyword>
<evidence type="ECO:0000256" key="6">
    <source>
        <dbReference type="RuleBase" id="RU366068"/>
    </source>
</evidence>
<protein>
    <recommendedName>
        <fullName evidence="6">Electron transfer flavoprotein-ubiquinone oxidoreductase</fullName>
        <shortName evidence="6">ETF-QO</shortName>
        <ecNumber evidence="6">1.5.5.1</ecNumber>
    </recommendedName>
</protein>
<dbReference type="PROSITE" id="PS51379">
    <property type="entry name" value="4FE4S_FER_2"/>
    <property type="match status" value="1"/>
</dbReference>
<evidence type="ECO:0000256" key="3">
    <source>
        <dbReference type="ARBA" id="ARBA00022982"/>
    </source>
</evidence>
<keyword evidence="9" id="KW-1185">Reference proteome</keyword>
<dbReference type="GO" id="GO:0046872">
    <property type="term" value="F:metal ion binding"/>
    <property type="evidence" value="ECO:0007669"/>
    <property type="project" value="UniProtKB-KW"/>
</dbReference>
<comment type="catalytic activity">
    <reaction evidence="6">
        <text>a ubiquinone + reduced [electron-transfer flavoprotein] = a ubiquinol + oxidized [electron-transfer flavoprotein] + H(+)</text>
        <dbReference type="Rhea" id="RHEA:24052"/>
        <dbReference type="Rhea" id="RHEA-COMP:9565"/>
        <dbReference type="Rhea" id="RHEA-COMP:9566"/>
        <dbReference type="Rhea" id="RHEA-COMP:10685"/>
        <dbReference type="Rhea" id="RHEA-COMP:10686"/>
        <dbReference type="ChEBI" id="CHEBI:15378"/>
        <dbReference type="ChEBI" id="CHEBI:16389"/>
        <dbReference type="ChEBI" id="CHEBI:17976"/>
        <dbReference type="ChEBI" id="CHEBI:57692"/>
        <dbReference type="ChEBI" id="CHEBI:58307"/>
        <dbReference type="EC" id="1.5.5.1"/>
    </reaction>
</comment>
<keyword evidence="6" id="KW-0274">FAD</keyword>
<comment type="cofactor">
    <cofactor evidence="6">
        <name>FAD</name>
        <dbReference type="ChEBI" id="CHEBI:57692"/>
    </cofactor>
</comment>
<evidence type="ECO:0000256" key="5">
    <source>
        <dbReference type="ARBA" id="ARBA00023014"/>
    </source>
</evidence>
<evidence type="ECO:0000313" key="8">
    <source>
        <dbReference type="EMBL" id="OEU19936.1"/>
    </source>
</evidence>
<dbReference type="InterPro" id="IPR007859">
    <property type="entry name" value="ETF-QO/FixX_C"/>
</dbReference>
<dbReference type="AlphaFoldDB" id="A0A1E7FP68"/>
<keyword evidence="3 6" id="KW-0249">Electron transport</keyword>
<proteinExistence type="predicted"/>
<evidence type="ECO:0000256" key="2">
    <source>
        <dbReference type="ARBA" id="ARBA00022723"/>
    </source>
</evidence>
<keyword evidence="6" id="KW-0830">Ubiquinone</keyword>
<dbReference type="Gene3D" id="3.30.70.20">
    <property type="match status" value="1"/>
</dbReference>
<dbReference type="InterPro" id="IPR040156">
    <property type="entry name" value="ETF-QO"/>
</dbReference>
<accession>A0A1E7FP68</accession>
<keyword evidence="1 6" id="KW-0813">Transport</keyword>
<comment type="function">
    <text evidence="6">Accepts electrons from ETF and reduces ubiquinone.</text>
</comment>
<dbReference type="EMBL" id="KV784355">
    <property type="protein sequence ID" value="OEU19936.1"/>
    <property type="molecule type" value="Genomic_DNA"/>
</dbReference>
<feature type="domain" description="4Fe-4S ferredoxin-type" evidence="7">
    <location>
        <begin position="17"/>
        <end position="46"/>
    </location>
</feature>
<evidence type="ECO:0000259" key="7">
    <source>
        <dbReference type="PROSITE" id="PS51379"/>
    </source>
</evidence>
<comment type="cofactor">
    <cofactor evidence="6">
        <name>[4Fe-4S] cluster</name>
        <dbReference type="ChEBI" id="CHEBI:49883"/>
    </cofactor>
    <text evidence="6">Binds 1 [4Fe-4S] cluster.</text>
</comment>
<gene>
    <name evidence="8" type="ORF">FRACYDRAFT_165491</name>
</gene>
<dbReference type="EC" id="1.5.5.1" evidence="6"/>
<dbReference type="GO" id="GO:0005743">
    <property type="term" value="C:mitochondrial inner membrane"/>
    <property type="evidence" value="ECO:0007669"/>
    <property type="project" value="TreeGrafter"/>
</dbReference>
<keyword evidence="2 6" id="KW-0479">Metal-binding</keyword>